<reference evidence="1" key="1">
    <citation type="submission" date="2019-12" db="EMBL/GenBank/DDBJ databases">
        <title>Microbes associate with the intestines of laboratory mice.</title>
        <authorList>
            <person name="Navarre W."/>
            <person name="Wong E."/>
        </authorList>
    </citation>
    <scope>NUCLEOTIDE SEQUENCE</scope>
    <source>
        <strain evidence="1">NM79_F5</strain>
    </source>
</reference>
<dbReference type="AlphaFoldDB" id="A0A964RLB5"/>
<dbReference type="Proteomes" id="UP000656077">
    <property type="component" value="Unassembled WGS sequence"/>
</dbReference>
<organism evidence="1 2">
    <name type="scientific">Clostridium chromiireducens</name>
    <dbReference type="NCBI Taxonomy" id="225345"/>
    <lineage>
        <taxon>Bacteria</taxon>
        <taxon>Bacillati</taxon>
        <taxon>Bacillota</taxon>
        <taxon>Clostridia</taxon>
        <taxon>Eubacteriales</taxon>
        <taxon>Clostridiaceae</taxon>
        <taxon>Clostridium</taxon>
    </lineage>
</organism>
<accession>A0A964RLB5</accession>
<dbReference type="EMBL" id="WSRQ01000011">
    <property type="protein sequence ID" value="MVX63853.1"/>
    <property type="molecule type" value="Genomic_DNA"/>
</dbReference>
<comment type="caution">
    <text evidence="1">The sequence shown here is derived from an EMBL/GenBank/DDBJ whole genome shotgun (WGS) entry which is preliminary data.</text>
</comment>
<dbReference type="RefSeq" id="WP_160358928.1">
    <property type="nucleotide sequence ID" value="NZ_WSRQ01000011.1"/>
</dbReference>
<evidence type="ECO:0000313" key="2">
    <source>
        <dbReference type="Proteomes" id="UP000656077"/>
    </source>
</evidence>
<name>A0A964RLB5_9CLOT</name>
<evidence type="ECO:0000313" key="1">
    <source>
        <dbReference type="EMBL" id="MVX63853.1"/>
    </source>
</evidence>
<protein>
    <submittedName>
        <fullName evidence="1">Uncharacterized protein</fullName>
    </submittedName>
</protein>
<gene>
    <name evidence="1" type="ORF">GKZ28_09115</name>
</gene>
<sequence>MGKYLYMAVTPDSFESPIFIENSVSDLSSRLGVAPSTVYNSINLGRSGKISGRKIIKIKNL</sequence>
<proteinExistence type="predicted"/>